<evidence type="ECO:0000313" key="2">
    <source>
        <dbReference type="Proteomes" id="UP000694892"/>
    </source>
</evidence>
<accession>A0A974CDZ7</accession>
<dbReference type="AlphaFoldDB" id="A0A974CDZ7"/>
<dbReference type="Proteomes" id="UP000694892">
    <property type="component" value="Chromosome 7L"/>
</dbReference>
<reference evidence="2" key="1">
    <citation type="journal article" date="2016" name="Nature">
        <title>Genome evolution in the allotetraploid frog Xenopus laevis.</title>
        <authorList>
            <person name="Session A.M."/>
            <person name="Uno Y."/>
            <person name="Kwon T."/>
            <person name="Chapman J.A."/>
            <person name="Toyoda A."/>
            <person name="Takahashi S."/>
            <person name="Fukui A."/>
            <person name="Hikosaka A."/>
            <person name="Suzuki A."/>
            <person name="Kondo M."/>
            <person name="van Heeringen S.J."/>
            <person name="Quigley I."/>
            <person name="Heinz S."/>
            <person name="Ogino H."/>
            <person name="Ochi H."/>
            <person name="Hellsten U."/>
            <person name="Lyons J.B."/>
            <person name="Simakov O."/>
            <person name="Putnam N."/>
            <person name="Stites J."/>
            <person name="Kuroki Y."/>
            <person name="Tanaka T."/>
            <person name="Michiue T."/>
            <person name="Watanabe M."/>
            <person name="Bogdanovic O."/>
            <person name="Lister R."/>
            <person name="Georgiou G."/>
            <person name="Paranjpe S.S."/>
            <person name="van Kruijsbergen I."/>
            <person name="Shu S."/>
            <person name="Carlson J."/>
            <person name="Kinoshita T."/>
            <person name="Ohta Y."/>
            <person name="Mawaribuchi S."/>
            <person name="Jenkins J."/>
            <person name="Grimwood J."/>
            <person name="Schmutz J."/>
            <person name="Mitros T."/>
            <person name="Mozaffari S.V."/>
            <person name="Suzuki Y."/>
            <person name="Haramoto Y."/>
            <person name="Yamamoto T.S."/>
            <person name="Takagi C."/>
            <person name="Heald R."/>
            <person name="Miller K."/>
            <person name="Haudenschild C."/>
            <person name="Kitzman J."/>
            <person name="Nakayama T."/>
            <person name="Izutsu Y."/>
            <person name="Robert J."/>
            <person name="Fortriede J."/>
            <person name="Burns K."/>
            <person name="Lotay V."/>
            <person name="Karimi K."/>
            <person name="Yasuoka Y."/>
            <person name="Dichmann D.S."/>
            <person name="Flajnik M.F."/>
            <person name="Houston D.W."/>
            <person name="Shendure J."/>
            <person name="DuPasquier L."/>
            <person name="Vize P.D."/>
            <person name="Zorn A.M."/>
            <person name="Ito M."/>
            <person name="Marcotte E.M."/>
            <person name="Wallingford J.B."/>
            <person name="Ito Y."/>
            <person name="Asashima M."/>
            <person name="Ueno N."/>
            <person name="Matsuda Y."/>
            <person name="Veenstra G.J."/>
            <person name="Fujiyama A."/>
            <person name="Harland R.M."/>
            <person name="Taira M."/>
            <person name="Rokhsar D.S."/>
        </authorList>
    </citation>
    <scope>NUCLEOTIDE SEQUENCE [LARGE SCALE GENOMIC DNA]</scope>
    <source>
        <strain evidence="2">J</strain>
    </source>
</reference>
<name>A0A974CDZ7_XENLA</name>
<organism evidence="1 2">
    <name type="scientific">Xenopus laevis</name>
    <name type="common">African clawed frog</name>
    <dbReference type="NCBI Taxonomy" id="8355"/>
    <lineage>
        <taxon>Eukaryota</taxon>
        <taxon>Metazoa</taxon>
        <taxon>Chordata</taxon>
        <taxon>Craniata</taxon>
        <taxon>Vertebrata</taxon>
        <taxon>Euteleostomi</taxon>
        <taxon>Amphibia</taxon>
        <taxon>Batrachia</taxon>
        <taxon>Anura</taxon>
        <taxon>Pipoidea</taxon>
        <taxon>Pipidae</taxon>
        <taxon>Xenopodinae</taxon>
        <taxon>Xenopus</taxon>
        <taxon>Xenopus</taxon>
    </lineage>
</organism>
<dbReference type="EMBL" id="CM004478">
    <property type="protein sequence ID" value="OCT71453.1"/>
    <property type="molecule type" value="Genomic_DNA"/>
</dbReference>
<sequence>MLYFKHKHLSFPFSVHCKNFFFFHGGDLFNVHFLFRRSLPGEGSATENVCAKVPAVHSGHPGGQTVNDLIAEPRGLDISGTFLLESQVLNISIVSCEGKNIHKTYRGKNLDYK</sequence>
<proteinExistence type="predicted"/>
<evidence type="ECO:0000313" key="1">
    <source>
        <dbReference type="EMBL" id="OCT71453.1"/>
    </source>
</evidence>
<protein>
    <submittedName>
        <fullName evidence="1">Uncharacterized protein</fullName>
    </submittedName>
</protein>
<gene>
    <name evidence="1" type="ORF">XELAEV_18034433mg</name>
</gene>